<name>A0ABR6L5V2_9HYPH</name>
<keyword evidence="2" id="KW-0378">Hydrolase</keyword>
<evidence type="ECO:0000313" key="3">
    <source>
        <dbReference type="Proteomes" id="UP000539538"/>
    </source>
</evidence>
<feature type="domain" description="GP-PDE" evidence="1">
    <location>
        <begin position="13"/>
        <end position="262"/>
    </location>
</feature>
<dbReference type="Gene3D" id="3.20.20.190">
    <property type="entry name" value="Phosphatidylinositol (PI) phosphodiesterase"/>
    <property type="match status" value="1"/>
</dbReference>
<dbReference type="Pfam" id="PF03009">
    <property type="entry name" value="GDPD"/>
    <property type="match status" value="1"/>
</dbReference>
<dbReference type="Proteomes" id="UP000539538">
    <property type="component" value="Unassembled WGS sequence"/>
</dbReference>
<evidence type="ECO:0000313" key="2">
    <source>
        <dbReference type="EMBL" id="MBB4652181.1"/>
    </source>
</evidence>
<dbReference type="SUPFAM" id="SSF51695">
    <property type="entry name" value="PLC-like phosphodiesterases"/>
    <property type="match status" value="1"/>
</dbReference>
<dbReference type="EMBL" id="JACHOT010000006">
    <property type="protein sequence ID" value="MBB4652181.1"/>
    <property type="molecule type" value="Genomic_DNA"/>
</dbReference>
<dbReference type="GO" id="GO:0008889">
    <property type="term" value="F:glycerophosphodiester phosphodiesterase activity"/>
    <property type="evidence" value="ECO:0007669"/>
    <property type="project" value="UniProtKB-EC"/>
</dbReference>
<evidence type="ECO:0000259" key="1">
    <source>
        <dbReference type="PROSITE" id="PS51704"/>
    </source>
</evidence>
<dbReference type="InterPro" id="IPR030395">
    <property type="entry name" value="GP_PDE_dom"/>
</dbReference>
<gene>
    <name evidence="2" type="ORF">GGQ99_003957</name>
</gene>
<organism evidence="2 3">
    <name type="scientific">Aminobacter niigataensis</name>
    <dbReference type="NCBI Taxonomy" id="83265"/>
    <lineage>
        <taxon>Bacteria</taxon>
        <taxon>Pseudomonadati</taxon>
        <taxon>Pseudomonadota</taxon>
        <taxon>Alphaproteobacteria</taxon>
        <taxon>Hyphomicrobiales</taxon>
        <taxon>Phyllobacteriaceae</taxon>
        <taxon>Aminobacter</taxon>
    </lineage>
</organism>
<reference evidence="2 3" key="1">
    <citation type="submission" date="2020-08" db="EMBL/GenBank/DDBJ databases">
        <title>Genomic Encyclopedia of Type Strains, Phase IV (KMG-IV): sequencing the most valuable type-strain genomes for metagenomic binning, comparative biology and taxonomic classification.</title>
        <authorList>
            <person name="Goeker M."/>
        </authorList>
    </citation>
    <scope>NUCLEOTIDE SEQUENCE [LARGE SCALE GENOMIC DNA]</scope>
    <source>
        <strain evidence="2 3">DSM 7050</strain>
    </source>
</reference>
<accession>A0ABR6L5V2</accession>
<proteinExistence type="predicted"/>
<keyword evidence="3" id="KW-1185">Reference proteome</keyword>
<dbReference type="PANTHER" id="PTHR46211:SF1">
    <property type="entry name" value="GLYCEROPHOSPHODIESTER PHOSPHODIESTERASE, CYTOPLASMIC"/>
    <property type="match status" value="1"/>
</dbReference>
<comment type="caution">
    <text evidence="2">The sequence shown here is derived from an EMBL/GenBank/DDBJ whole genome shotgun (WGS) entry which is preliminary data.</text>
</comment>
<dbReference type="PROSITE" id="PS51704">
    <property type="entry name" value="GP_PDE"/>
    <property type="match status" value="1"/>
</dbReference>
<sequence>MPNPFLARETGFIRLCGHRGHNMTAPENTFAAFRAAHELGATSIEIDTVLTADRQIIVLHDLLVDRTSNGSGAAREMTAAEIAALDAGSWFDPRFAGEKIPTLAETIALAHELDLVLEVEIKEKVNLDAYYEALEAVVANPADRDRVMMISFDHASLKAVKARIPGLRTGGIAHERYSDPVAVARMSDLDELCIDLDVFDPADAAALHDAGIAIRCHAYKPSAWEEARRAGLGWDENLAAWLKGGLIDTLSGDDIGWLKNFVDSALK</sequence>
<dbReference type="EC" id="3.1.4.46" evidence="2"/>
<dbReference type="PANTHER" id="PTHR46211">
    <property type="entry name" value="GLYCEROPHOSPHORYL DIESTER PHOSPHODIESTERASE"/>
    <property type="match status" value="1"/>
</dbReference>
<protein>
    <submittedName>
        <fullName evidence="2">Glycerophosphoryl diester phosphodiesterase</fullName>
        <ecNumber evidence="2">3.1.4.46</ecNumber>
    </submittedName>
</protein>
<dbReference type="RefSeq" id="WP_183263816.1">
    <property type="nucleotide sequence ID" value="NZ_BAAAVZ010000009.1"/>
</dbReference>
<dbReference type="InterPro" id="IPR017946">
    <property type="entry name" value="PLC-like_Pdiesterase_TIM-brl"/>
</dbReference>